<protein>
    <submittedName>
        <fullName evidence="2">Uncharacterized protein</fullName>
    </submittedName>
</protein>
<keyword evidence="3" id="KW-1185">Reference proteome</keyword>
<organism evidence="2 3">
    <name type="scientific">Phellinidium pouzarii</name>
    <dbReference type="NCBI Taxonomy" id="167371"/>
    <lineage>
        <taxon>Eukaryota</taxon>
        <taxon>Fungi</taxon>
        <taxon>Dikarya</taxon>
        <taxon>Basidiomycota</taxon>
        <taxon>Agaricomycotina</taxon>
        <taxon>Agaricomycetes</taxon>
        <taxon>Hymenochaetales</taxon>
        <taxon>Hymenochaetaceae</taxon>
        <taxon>Phellinidium</taxon>
    </lineage>
</organism>
<evidence type="ECO:0000313" key="2">
    <source>
        <dbReference type="EMBL" id="THH11059.1"/>
    </source>
</evidence>
<dbReference type="Gene3D" id="3.40.50.300">
    <property type="entry name" value="P-loop containing nucleotide triphosphate hydrolases"/>
    <property type="match status" value="1"/>
</dbReference>
<proteinExistence type="predicted"/>
<evidence type="ECO:0000313" key="3">
    <source>
        <dbReference type="Proteomes" id="UP000308199"/>
    </source>
</evidence>
<evidence type="ECO:0000256" key="1">
    <source>
        <dbReference type="SAM" id="MobiDB-lite"/>
    </source>
</evidence>
<dbReference type="Proteomes" id="UP000308199">
    <property type="component" value="Unassembled WGS sequence"/>
</dbReference>
<accession>A0A4S4LGR6</accession>
<sequence length="291" mass="33215">MFIIVIGTRASGKSTIKDYLLQHKEFKHVRLVYGGKAGVDETFTSAEKSQEKERRRYSEQNSTSSDDANSSDDINDARPDQLALTTDRLADSKLDTRASLLSITSSTPSTLVDSLEDSETVAEIDGIMGFTDPARLLDHVTRHWRDNFVTEDITTREVLEPFLKRPFVLLVSVDAPTLVRFHRHQKYKQSPSKFSFFNNRKLLPSRRHTITTLDQFIADDDRVSFGPDSDHVTSAYLFASYHLCHVNVINSFPSAHQLYAHLDALDILNPDRLRPGWDSYFMVDFLIENEK</sequence>
<feature type="region of interest" description="Disordered" evidence="1">
    <location>
        <begin position="44"/>
        <end position="78"/>
    </location>
</feature>
<dbReference type="SUPFAM" id="SSF52540">
    <property type="entry name" value="P-loop containing nucleoside triphosphate hydrolases"/>
    <property type="match status" value="1"/>
</dbReference>
<dbReference type="OrthoDB" id="6710946at2759"/>
<dbReference type="InterPro" id="IPR027417">
    <property type="entry name" value="P-loop_NTPase"/>
</dbReference>
<dbReference type="AlphaFoldDB" id="A0A4S4LGR6"/>
<name>A0A4S4LGR6_9AGAM</name>
<feature type="compositionally biased region" description="Basic and acidic residues" evidence="1">
    <location>
        <begin position="48"/>
        <end position="58"/>
    </location>
</feature>
<reference evidence="2 3" key="1">
    <citation type="submission" date="2019-02" db="EMBL/GenBank/DDBJ databases">
        <title>Genome sequencing of the rare red list fungi Phellinidium pouzarii.</title>
        <authorList>
            <person name="Buettner E."/>
            <person name="Kellner H."/>
        </authorList>
    </citation>
    <scope>NUCLEOTIDE SEQUENCE [LARGE SCALE GENOMIC DNA]</scope>
    <source>
        <strain evidence="2 3">DSM 108285</strain>
    </source>
</reference>
<gene>
    <name evidence="2" type="ORF">EW145_g900</name>
</gene>
<dbReference type="EMBL" id="SGPK01000021">
    <property type="protein sequence ID" value="THH11059.1"/>
    <property type="molecule type" value="Genomic_DNA"/>
</dbReference>
<comment type="caution">
    <text evidence="2">The sequence shown here is derived from an EMBL/GenBank/DDBJ whole genome shotgun (WGS) entry which is preliminary data.</text>
</comment>